<dbReference type="PANTHER" id="PTHR21529">
    <property type="entry name" value="MAMMARY TURMOR VIRUS RECEPTOR HOMOLOG 1, 2 MTVR1, 2"/>
    <property type="match status" value="1"/>
</dbReference>
<dbReference type="OMA" id="NCKENDA"/>
<keyword evidence="9" id="KW-1185">Reference proteome</keyword>
<dbReference type="InterPro" id="IPR039904">
    <property type="entry name" value="TRANK1"/>
</dbReference>
<accession>A0A4Y7LDX2</accession>
<dbReference type="PROSITE" id="PS51198">
    <property type="entry name" value="UVRD_HELICASE_ATP_BIND"/>
    <property type="match status" value="1"/>
</dbReference>
<feature type="binding site" evidence="5">
    <location>
        <begin position="1114"/>
        <end position="1121"/>
    </location>
    <ligand>
        <name>ATP</name>
        <dbReference type="ChEBI" id="CHEBI:30616"/>
    </ligand>
</feature>
<protein>
    <recommendedName>
        <fullName evidence="7">UvrD-like helicase ATP-binding domain-containing protein</fullName>
    </recommendedName>
</protein>
<keyword evidence="3 5" id="KW-0347">Helicase</keyword>
<dbReference type="Pfam" id="PF20073">
    <property type="entry name" value="DUF6469"/>
    <property type="match status" value="1"/>
</dbReference>
<name>A0A4Y7LDX2_PAPSO</name>
<gene>
    <name evidence="8" type="ORF">C5167_045164</name>
</gene>
<dbReference type="InterPro" id="IPR045529">
    <property type="entry name" value="DUF6469"/>
</dbReference>
<dbReference type="InterPro" id="IPR014016">
    <property type="entry name" value="UvrD-like_ATP-bd"/>
</dbReference>
<evidence type="ECO:0000256" key="4">
    <source>
        <dbReference type="ARBA" id="ARBA00022840"/>
    </source>
</evidence>
<evidence type="ECO:0000313" key="9">
    <source>
        <dbReference type="Proteomes" id="UP000316621"/>
    </source>
</evidence>
<dbReference type="Pfam" id="PF00580">
    <property type="entry name" value="UvrD-helicase"/>
    <property type="match status" value="1"/>
</dbReference>
<dbReference type="SUPFAM" id="SSF52540">
    <property type="entry name" value="P-loop containing nucleoside triphosphate hydrolases"/>
    <property type="match status" value="2"/>
</dbReference>
<evidence type="ECO:0000259" key="7">
    <source>
        <dbReference type="PROSITE" id="PS51198"/>
    </source>
</evidence>
<dbReference type="InterPro" id="IPR027417">
    <property type="entry name" value="P-loop_NTPase"/>
</dbReference>
<proteinExistence type="predicted"/>
<keyword evidence="4 5" id="KW-0067">ATP-binding</keyword>
<dbReference type="Gramene" id="RZC82375">
    <property type="protein sequence ID" value="RZC82375"/>
    <property type="gene ID" value="C5167_045164"/>
</dbReference>
<evidence type="ECO:0000256" key="2">
    <source>
        <dbReference type="ARBA" id="ARBA00022801"/>
    </source>
</evidence>
<dbReference type="GO" id="GO:0016787">
    <property type="term" value="F:hydrolase activity"/>
    <property type="evidence" value="ECO:0007669"/>
    <property type="project" value="UniProtKB-UniRule"/>
</dbReference>
<sequence>MASTSGTKETDDQEPSSSSSVKDLMEHVFSWSIEDILNDDLYKNKVETIPKRFESAQHYLGSYTMPLLEETRMEICSQMEFMSGIPHAEITSVEETKLHGGSFLYRMKVHSWRNRYGVYGKEPYSPKPLDLFILGNAVPEVASDLQRFGSSWSLASVVEDVKESDSVGQEDRLTCFQVKTSKPIKIEMKEGRRKSLFLVFLVNLATNTRTWKALHMFRNLNIINEVLCANSTVKENCGLCSAQVDRSCVRKVDSQILLALNESQRTTVLGTISAVQCNHRSSVKLVWGPPGTGKTKSISILLYSLLSMNYRILACAPKDTAVAELALRILNLHKDAWESELGKNKSCCSLGDFLLFGTMNRLELCDDLGKIYVDHRVDSLVECFSPLTGWKKHFDCMVDFLEDCISQFRLLLESEIITEVHGTEKIGTIPEVHTSLRKFARDRFRALAVPLKRSIRILCTNLPKRFILTDNFETMVTLCCSLESFETLLSQSQVADKELEEVFAREENYFKEAQGSRASNYTSATLHKMRIESVQILRSISHSLGDRLPSSTNRSFLTEFCLKNSSLIFSTVSSSYNLHEVDLEPLDLLVIDEAAQLKECESVIPLQLGDIRHAVLIGDECHPQARVKSMVSDEAGFGRSLFARLGLFGHLEDLLNMQYRMHPEISSFPNRKFYKDQIIDAPSVIRENFQKNYLPGPMFGPYSFINISSGREELDEAGHSMKNMVEVAVVMAIVQNLYKAWEGSKHSLTIGIISPYAAQIAAIENKVGQKFEKLKHFVVKVSSADGFYGGEEDVIIISTVGSNHSGGSDGFLSNPLRTNVALTRAKHCLWILGNDKKLCKVGSFWEDLIHDAKQRQCFFNADEDEELVTAMIKANKELDQLDNLLNEDSMLFKNALWKVLFSNNFRKSFGKLKSSQSQKSVINLLVKLSSGWRPKKFKAETLCGNSIQLVKQYKVGNVYIITSIDIAKYSCYTQVLKIWDILSLEEIPKLVKSLDNIFSIYTDDYLNRCKQEHIKGDLVVPVTWRIDDETVRYKNTQNAALIGSSNDGVSDRRYYIENSKVRDSLLLMKFYSLSAGLVNHLLSGSDGKELDLPFEVTDKELDIILFPRSSFILGRSGTGKTTVLTMKLFQKEQQHHFSSKGFVEAMGDISLSASTGNVSRVVGDETKGPVLRQLFVTVSPKLCFAVKNQIANLKSFISSGRAPTEPNSIVLPDVDDAVQYRDIPDSFRDILPESFPLVITFQKFLMMLDGSMGNSYFDRFSDIRELSQSKIVTSRSFALRALRRTKEVNHERFSSSYWPHFNCQMTKKLDSSMVFMEIISHIKGGLFAGRLPDDKLSREDYILLSEGRVSSVSRERREMIYEVFLEYEKKKILNAEFDLADFVIDLHRRLKTGCYKGEEMDFVYIDEVQDLTMRQIGLFKYICRNFVEGFVFSGDTAQTIAGGVDFRFQEARSLFYNEFILDSRSDVMGNAKDIDQSRISDIYHLNQNFRTHAGVLNLSQSVIELLHIFFPHHIDNLSPETSLIYGEAPIWLESANDDNAIITIFAQSSETAGRIVSGFGAEQVILVRDDCARKEIAEHIGKQALVLTITECKGLEFQDVLLYNFFGTSPLKSQWRVVYGYMKEQNLLDSSDAKFPKFSKAKHQILCSELKQLYVAIARTRQRLWICENKDDFSKPMFDYWKKLVLVQVRELDESLVQAMQVTSSKEEWSSRGIKLLDEGNFEMATMCFERAGDPFLEKLAKATGLRAAGAHMLGSNTELARVALVEAAEIYESIGKADFAAKCFMELKDFKRAGMDSDVYSRCNCFSKCLLVCTNGNLFETGLQFIEYWKESARLNPDAARSQDLIDMEQSFLESCAIHYDQQNDTNNMLKFVRAFNSSDMIRNFLRSHDYLDELILFEAGSENFMEAATIARLKGDCLLEADMLEKAGHLVEATEVILFYVLGNSAWANGNKGWPLIKFPNKEKLLEKVKLMAKSKDDILYQFVSTETSIFSDTNSRLSEMNGCFIVSQRFKSLRGEIISLRKIIDYHLDLAPSEYVWVDDVILNITEHVENSISKNRVSVQTLTYFWNLWREKIVNILHYLNSLETQVKQDHESYEKFCLGYLGVYKQKHDRSSLYILLNSDACWRKEIEDRFLRKTRELLGMNDHQFASSARSYWSSTLLSLCMQVLEKLESLDKISGIYKVGNESFMNYSGPFRRGITALNGYQVAKSMVESKILDKKLSGELLKCLTHSKEHFYAIFCLRDQKNMMFKHMMDLRLTKLSQDLIKEFTIEIMSKKGRLKYVEMWSVVLQIFMFGNLSEELYQVIIQRPDLSPAYKVFIKQLKESKMSGLVSVSLVSNFEKSLQETLNHDWSKDFDFMAPSWFVYFLERLLFLVSSWHGCFFTLKSSVRETVPWGNLRCNSSSLSEADSKVFSKRSFDFIASKIKEILSIKLDWLWERDFDAVAYYPFLVLKLVLLVALICLNSGRHFDLLYSLLGRYDIITVLPPQFVKILEKRGTKNFDKLLADILEATGDPLVCLRSGNTQRELLSHDVLAIDVDMIHSREEILEILYSENSECDGNYEMEYGSPSDRNARFSNFDRMSYTLCPAESDYDSEKINWLDTETGEYGRTLQLFTNTSRVYMFSKGIFEDISFHDCKPQMKLDICIYFQESLGGLSVKYEKWMRELKQLSFALSCSDEDPDIQYSKIDDCFKKLSAPPKLKQFLIQGLFGLIIKFTPYSKKIKREERQKSKKQAGKDKCKKKK</sequence>
<dbReference type="GO" id="GO:0005524">
    <property type="term" value="F:ATP binding"/>
    <property type="evidence" value="ECO:0007669"/>
    <property type="project" value="UniProtKB-UniRule"/>
</dbReference>
<evidence type="ECO:0000256" key="6">
    <source>
        <dbReference type="SAM" id="MobiDB-lite"/>
    </source>
</evidence>
<keyword evidence="2 5" id="KW-0378">Hydrolase</keyword>
<dbReference type="InterPro" id="IPR041679">
    <property type="entry name" value="DNA2/NAM7-like_C"/>
</dbReference>
<dbReference type="Pfam" id="PF13086">
    <property type="entry name" value="AAA_11"/>
    <property type="match status" value="1"/>
</dbReference>
<dbReference type="PANTHER" id="PTHR21529:SF4">
    <property type="entry name" value="TPR AND ANKYRIN REPEAT-CONTAINING PROTEIN 1"/>
    <property type="match status" value="1"/>
</dbReference>
<feature type="compositionally biased region" description="Basic residues" evidence="6">
    <location>
        <begin position="2733"/>
        <end position="2747"/>
    </location>
</feature>
<reference evidence="8 9" key="1">
    <citation type="journal article" date="2018" name="Science">
        <title>The opium poppy genome and morphinan production.</title>
        <authorList>
            <person name="Guo L."/>
            <person name="Winzer T."/>
            <person name="Yang X."/>
            <person name="Li Y."/>
            <person name="Ning Z."/>
            <person name="He Z."/>
            <person name="Teodor R."/>
            <person name="Lu Y."/>
            <person name="Bowser T.A."/>
            <person name="Graham I.A."/>
            <person name="Ye K."/>
        </authorList>
    </citation>
    <scope>NUCLEOTIDE SEQUENCE [LARGE SCALE GENOMIC DNA]</scope>
    <source>
        <strain evidence="9">cv. HN1</strain>
        <tissue evidence="8">Leaves</tissue>
    </source>
</reference>
<feature type="region of interest" description="Disordered" evidence="6">
    <location>
        <begin position="1"/>
        <end position="21"/>
    </location>
</feature>
<dbReference type="Gene3D" id="3.40.50.300">
    <property type="entry name" value="P-loop containing nucleotide triphosphate hydrolases"/>
    <property type="match status" value="4"/>
</dbReference>
<evidence type="ECO:0000256" key="3">
    <source>
        <dbReference type="ARBA" id="ARBA00022806"/>
    </source>
</evidence>
<dbReference type="Proteomes" id="UP000316621">
    <property type="component" value="Chromosome 11"/>
</dbReference>
<feature type="domain" description="UvrD-like helicase ATP-binding" evidence="7">
    <location>
        <begin position="1093"/>
        <end position="1492"/>
    </location>
</feature>
<dbReference type="GO" id="GO:0004386">
    <property type="term" value="F:helicase activity"/>
    <property type="evidence" value="ECO:0007669"/>
    <property type="project" value="UniProtKB-UniRule"/>
</dbReference>
<keyword evidence="1 5" id="KW-0547">Nucleotide-binding</keyword>
<evidence type="ECO:0000313" key="8">
    <source>
        <dbReference type="EMBL" id="RZC82375.1"/>
    </source>
</evidence>
<dbReference type="Pfam" id="PF13087">
    <property type="entry name" value="AAA_12"/>
    <property type="match status" value="1"/>
</dbReference>
<dbReference type="GO" id="GO:0005694">
    <property type="term" value="C:chromosome"/>
    <property type="evidence" value="ECO:0007669"/>
    <property type="project" value="UniProtKB-ARBA"/>
</dbReference>
<dbReference type="CDD" id="cd18808">
    <property type="entry name" value="SF1_C_Upf1"/>
    <property type="match status" value="1"/>
</dbReference>
<feature type="region of interest" description="Disordered" evidence="6">
    <location>
        <begin position="2728"/>
        <end position="2747"/>
    </location>
</feature>
<dbReference type="InterPro" id="IPR047187">
    <property type="entry name" value="SF1_C_Upf1"/>
</dbReference>
<evidence type="ECO:0000256" key="1">
    <source>
        <dbReference type="ARBA" id="ARBA00022741"/>
    </source>
</evidence>
<dbReference type="FunFam" id="3.40.50.300:FF:000326">
    <property type="entry name" value="P-loop containing nucleoside triphosphate hydrolase"/>
    <property type="match status" value="1"/>
</dbReference>
<evidence type="ECO:0000256" key="5">
    <source>
        <dbReference type="PROSITE-ProRule" id="PRU00560"/>
    </source>
</evidence>
<dbReference type="STRING" id="3469.A0A4Y7LDX2"/>
<dbReference type="InterPro" id="IPR041677">
    <property type="entry name" value="DNA2/NAM7_AAA_11"/>
</dbReference>
<organism evidence="8 9">
    <name type="scientific">Papaver somniferum</name>
    <name type="common">Opium poppy</name>
    <dbReference type="NCBI Taxonomy" id="3469"/>
    <lineage>
        <taxon>Eukaryota</taxon>
        <taxon>Viridiplantae</taxon>
        <taxon>Streptophyta</taxon>
        <taxon>Embryophyta</taxon>
        <taxon>Tracheophyta</taxon>
        <taxon>Spermatophyta</taxon>
        <taxon>Magnoliopsida</taxon>
        <taxon>Ranunculales</taxon>
        <taxon>Papaveraceae</taxon>
        <taxon>Papaveroideae</taxon>
        <taxon>Papaver</taxon>
    </lineage>
</organism>
<dbReference type="EMBL" id="CM010725">
    <property type="protein sequence ID" value="RZC82375.1"/>
    <property type="molecule type" value="Genomic_DNA"/>
</dbReference>